<gene>
    <name evidence="11" type="primary">whiB</name>
    <name evidence="14" type="ORF">GCM10009654_54280</name>
</gene>
<dbReference type="InterPro" id="IPR003482">
    <property type="entry name" value="Whib"/>
</dbReference>
<dbReference type="InterPro" id="IPR034768">
    <property type="entry name" value="4FE4S_WBL"/>
</dbReference>
<feature type="domain" description="4Fe-4S Wbl-type" evidence="13">
    <location>
        <begin position="58"/>
        <end position="120"/>
    </location>
</feature>
<dbReference type="PROSITE" id="PS51674">
    <property type="entry name" value="4FE4S_WBL"/>
    <property type="match status" value="1"/>
</dbReference>
<evidence type="ECO:0000313" key="15">
    <source>
        <dbReference type="Proteomes" id="UP001501371"/>
    </source>
</evidence>
<protein>
    <recommendedName>
        <fullName evidence="11">Transcriptional regulator WhiB</fullName>
    </recommendedName>
</protein>
<evidence type="ECO:0000256" key="12">
    <source>
        <dbReference type="SAM" id="MobiDB-lite"/>
    </source>
</evidence>
<sequence length="133" mass="14356">MRLTTADRTEIGSNAAELRVDRAGPGPRTTGPPGAEPTAPAPDTGHDAESWAWLRHAACVDEDPELFFPVGDSGPAAVQAERAKAVCHGCPVERQCLEWALTTNRTSGVWGGTDEEERRRLRRRADRRKAAAG</sequence>
<reference evidence="15" key="1">
    <citation type="journal article" date="2019" name="Int. J. Syst. Evol. Microbiol.">
        <title>The Global Catalogue of Microorganisms (GCM) 10K type strain sequencing project: providing services to taxonomists for standard genome sequencing and annotation.</title>
        <authorList>
            <consortium name="The Broad Institute Genomics Platform"/>
            <consortium name="The Broad Institute Genome Sequencing Center for Infectious Disease"/>
            <person name="Wu L."/>
            <person name="Ma J."/>
        </authorList>
    </citation>
    <scope>NUCLEOTIDE SEQUENCE [LARGE SCALE GENOMIC DNA]</scope>
    <source>
        <strain evidence="15">JCM 12696</strain>
    </source>
</reference>
<comment type="caution">
    <text evidence="14">The sequence shown here is derived from an EMBL/GenBank/DDBJ whole genome shotgun (WGS) entry which is preliminary data.</text>
</comment>
<keyword evidence="9 11" id="KW-1015">Disulfide bond</keyword>
<keyword evidence="5 11" id="KW-0408">Iron</keyword>
<accession>A0ABP4FNY9</accession>
<dbReference type="HAMAP" id="MF_01479">
    <property type="entry name" value="WhiB"/>
    <property type="match status" value="1"/>
</dbReference>
<feature type="compositionally biased region" description="Low complexity" evidence="12">
    <location>
        <begin position="23"/>
        <end position="43"/>
    </location>
</feature>
<comment type="PTM">
    <text evidence="11">The Fe-S cluster can be nitrosylated by nitric oxide (NO).</text>
</comment>
<evidence type="ECO:0000256" key="3">
    <source>
        <dbReference type="ARBA" id="ARBA00022485"/>
    </source>
</evidence>
<feature type="binding site" evidence="11">
    <location>
        <position position="59"/>
    </location>
    <ligand>
        <name>[4Fe-4S] cluster</name>
        <dbReference type="ChEBI" id="CHEBI:49883"/>
    </ligand>
</feature>
<keyword evidence="6 11" id="KW-0411">Iron-sulfur</keyword>
<dbReference type="EMBL" id="BAAAKV010000059">
    <property type="protein sequence ID" value="GAA1189904.1"/>
    <property type="molecule type" value="Genomic_DNA"/>
</dbReference>
<dbReference type="Proteomes" id="UP001501371">
    <property type="component" value="Unassembled WGS sequence"/>
</dbReference>
<name>A0ABP4FNY9_9ACTN</name>
<evidence type="ECO:0000256" key="7">
    <source>
        <dbReference type="ARBA" id="ARBA00023015"/>
    </source>
</evidence>
<keyword evidence="8 11" id="KW-0238">DNA-binding</keyword>
<proteinExistence type="inferred from homology"/>
<dbReference type="Pfam" id="PF02467">
    <property type="entry name" value="Whib"/>
    <property type="match status" value="1"/>
</dbReference>
<evidence type="ECO:0000256" key="11">
    <source>
        <dbReference type="HAMAP-Rule" id="MF_01479"/>
    </source>
</evidence>
<keyword evidence="15" id="KW-1185">Reference proteome</keyword>
<dbReference type="PANTHER" id="PTHR38839">
    <property type="entry name" value="TRANSCRIPTIONAL REGULATOR WHID-RELATED"/>
    <property type="match status" value="1"/>
</dbReference>
<comment type="cofactor">
    <cofactor evidence="11">
        <name>[4Fe-4S] cluster</name>
        <dbReference type="ChEBI" id="CHEBI:49883"/>
    </cofactor>
    <text evidence="11">Binds 1 [4Fe-4S] cluster per subunit. Following nitrosylation of the [4Fe-4S] cluster binds 1 [4Fe-8(NO)] cluster per subunit.</text>
</comment>
<evidence type="ECO:0000313" key="14">
    <source>
        <dbReference type="EMBL" id="GAA1189904.1"/>
    </source>
</evidence>
<comment type="PTM">
    <text evidence="11">Upon Fe-S cluster removal intramolecular disulfide bonds are formed.</text>
</comment>
<keyword evidence="3 11" id="KW-0004">4Fe-4S</keyword>
<feature type="region of interest" description="Disordered" evidence="12">
    <location>
        <begin position="1"/>
        <end position="49"/>
    </location>
</feature>
<keyword evidence="4 11" id="KW-0479">Metal-binding</keyword>
<evidence type="ECO:0000256" key="2">
    <source>
        <dbReference type="ARBA" id="ARBA00006597"/>
    </source>
</evidence>
<feature type="binding site" evidence="11">
    <location>
        <position position="87"/>
    </location>
    <ligand>
        <name>[4Fe-4S] cluster</name>
        <dbReference type="ChEBI" id="CHEBI:49883"/>
    </ligand>
</feature>
<feature type="region of interest" description="Disordered" evidence="12">
    <location>
        <begin position="106"/>
        <end position="133"/>
    </location>
</feature>
<comment type="subcellular location">
    <subcellularLocation>
        <location evidence="1 11">Cytoplasm</location>
    </subcellularLocation>
</comment>
<feature type="binding site" evidence="11">
    <location>
        <position position="96"/>
    </location>
    <ligand>
        <name>[4Fe-4S] cluster</name>
        <dbReference type="ChEBI" id="CHEBI:49883"/>
    </ligand>
</feature>
<evidence type="ECO:0000256" key="8">
    <source>
        <dbReference type="ARBA" id="ARBA00023125"/>
    </source>
</evidence>
<keyword evidence="10 11" id="KW-0804">Transcription</keyword>
<organism evidence="14 15">
    <name type="scientific">Streptomyces hebeiensis</name>
    <dbReference type="NCBI Taxonomy" id="229486"/>
    <lineage>
        <taxon>Bacteria</taxon>
        <taxon>Bacillati</taxon>
        <taxon>Actinomycetota</taxon>
        <taxon>Actinomycetes</taxon>
        <taxon>Kitasatosporales</taxon>
        <taxon>Streptomycetaceae</taxon>
        <taxon>Streptomyces</taxon>
    </lineage>
</organism>
<dbReference type="PANTHER" id="PTHR38839:SF6">
    <property type="entry name" value="TRANSCRIPTIONAL REGULATOR WHIB1"/>
    <property type="match status" value="1"/>
</dbReference>
<keyword evidence="7 11" id="KW-0805">Transcription regulation</keyword>
<comment type="similarity">
    <text evidence="2 11">Belongs to the WhiB family.</text>
</comment>
<feature type="binding site" evidence="11">
    <location>
        <position position="90"/>
    </location>
    <ligand>
        <name>[4Fe-4S] cluster</name>
        <dbReference type="ChEBI" id="CHEBI:49883"/>
    </ligand>
</feature>
<feature type="compositionally biased region" description="Basic and acidic residues" evidence="12">
    <location>
        <begin position="1"/>
        <end position="10"/>
    </location>
</feature>
<evidence type="ECO:0000256" key="6">
    <source>
        <dbReference type="ARBA" id="ARBA00023014"/>
    </source>
</evidence>
<evidence type="ECO:0000256" key="9">
    <source>
        <dbReference type="ARBA" id="ARBA00023157"/>
    </source>
</evidence>
<keyword evidence="11" id="KW-0963">Cytoplasm</keyword>
<comment type="function">
    <text evidence="11">Acts as a transcriptional regulator. Probably redox-responsive. The apo- but not holo-form probably binds DNA.</text>
</comment>
<evidence type="ECO:0000256" key="4">
    <source>
        <dbReference type="ARBA" id="ARBA00022723"/>
    </source>
</evidence>
<evidence type="ECO:0000256" key="1">
    <source>
        <dbReference type="ARBA" id="ARBA00004496"/>
    </source>
</evidence>
<evidence type="ECO:0000256" key="5">
    <source>
        <dbReference type="ARBA" id="ARBA00023004"/>
    </source>
</evidence>
<evidence type="ECO:0000256" key="10">
    <source>
        <dbReference type="ARBA" id="ARBA00023163"/>
    </source>
</evidence>
<evidence type="ECO:0000259" key="13">
    <source>
        <dbReference type="PROSITE" id="PS51674"/>
    </source>
</evidence>